<protein>
    <recommendedName>
        <fullName evidence="7">Thiol methyltransferase 1</fullName>
    </recommendedName>
</protein>
<comment type="caution">
    <text evidence="5">The sequence shown here is derived from an EMBL/GenBank/DDBJ whole genome shotgun (WGS) entry which is preliminary data.</text>
</comment>
<dbReference type="PANTHER" id="PTHR32183">
    <property type="match status" value="1"/>
</dbReference>
<evidence type="ECO:0000256" key="1">
    <source>
        <dbReference type="ARBA" id="ARBA00022553"/>
    </source>
</evidence>
<evidence type="ECO:0000313" key="6">
    <source>
        <dbReference type="Proteomes" id="UP001388673"/>
    </source>
</evidence>
<dbReference type="GO" id="GO:0032259">
    <property type="term" value="P:methylation"/>
    <property type="evidence" value="ECO:0007669"/>
    <property type="project" value="UniProtKB-KW"/>
</dbReference>
<evidence type="ECO:0000313" key="5">
    <source>
        <dbReference type="EMBL" id="KAK8844828.1"/>
    </source>
</evidence>
<dbReference type="GeneID" id="92183936"/>
<dbReference type="InterPro" id="IPR008854">
    <property type="entry name" value="TPMT"/>
</dbReference>
<name>A0AAW0YJA5_9TREE</name>
<dbReference type="PANTHER" id="PTHR32183:SF6">
    <property type="entry name" value="CYSTEINE SULFINATE DESULFINASE_CYSTEINE DESULFURASE AND RELATED ENZYMES"/>
    <property type="match status" value="1"/>
</dbReference>
<keyword evidence="4" id="KW-0949">S-adenosyl-L-methionine</keyword>
<dbReference type="EMBL" id="JBCAWK010000013">
    <property type="protein sequence ID" value="KAK8844828.1"/>
    <property type="molecule type" value="Genomic_DNA"/>
</dbReference>
<sequence>MESLQVDNVWEERWQQGRTGWDQSSSHPLLVSFLQSEKAGKLGVPTKGRALVPGCGMGYDVHLFAQRGLETIGVDLAPTCVQAAKKWLASQPSTKGKSEIIVADFFEYDPEEKFDLIFDYTFLCALPPDSRTAWSRQLVRLSKPDSPTTLITLMYPLPPQSQSVGPPWPLTEEIYHELLAEDWNLVWAEDVPPDMMRTTGAKGGEKLGVWTRRSGA</sequence>
<dbReference type="KEGG" id="kne:92183936"/>
<dbReference type="Gene3D" id="3.40.50.150">
    <property type="entry name" value="Vaccinia Virus protein VP39"/>
    <property type="match status" value="1"/>
</dbReference>
<dbReference type="PROSITE" id="PS51585">
    <property type="entry name" value="SAM_MT_TPMT"/>
    <property type="match status" value="1"/>
</dbReference>
<accession>A0AAW0YJA5</accession>
<dbReference type="RefSeq" id="XP_066800052.1">
    <property type="nucleotide sequence ID" value="XM_066949758.1"/>
</dbReference>
<dbReference type="CDD" id="cd02440">
    <property type="entry name" value="AdoMet_MTases"/>
    <property type="match status" value="1"/>
</dbReference>
<dbReference type="GO" id="GO:0008757">
    <property type="term" value="F:S-adenosylmethionine-dependent methyltransferase activity"/>
    <property type="evidence" value="ECO:0007669"/>
    <property type="project" value="InterPro"/>
</dbReference>
<organism evidence="5 6">
    <name type="scientific">Kwoniella newhampshirensis</name>
    <dbReference type="NCBI Taxonomy" id="1651941"/>
    <lineage>
        <taxon>Eukaryota</taxon>
        <taxon>Fungi</taxon>
        <taxon>Dikarya</taxon>
        <taxon>Basidiomycota</taxon>
        <taxon>Agaricomycotina</taxon>
        <taxon>Tremellomycetes</taxon>
        <taxon>Tremellales</taxon>
        <taxon>Cryptococcaceae</taxon>
        <taxon>Kwoniella</taxon>
    </lineage>
</organism>
<dbReference type="SUPFAM" id="SSF53335">
    <property type="entry name" value="S-adenosyl-L-methionine-dependent methyltransferases"/>
    <property type="match status" value="1"/>
</dbReference>
<evidence type="ECO:0008006" key="7">
    <source>
        <dbReference type="Google" id="ProtNLM"/>
    </source>
</evidence>
<dbReference type="Proteomes" id="UP001388673">
    <property type="component" value="Unassembled WGS sequence"/>
</dbReference>
<keyword evidence="3" id="KW-0808">Transferase</keyword>
<evidence type="ECO:0000256" key="4">
    <source>
        <dbReference type="ARBA" id="ARBA00022691"/>
    </source>
</evidence>
<gene>
    <name evidence="5" type="ORF">IAR55_006678</name>
</gene>
<keyword evidence="2" id="KW-0489">Methyltransferase</keyword>
<proteinExistence type="predicted"/>
<dbReference type="InterPro" id="IPR029063">
    <property type="entry name" value="SAM-dependent_MTases_sf"/>
</dbReference>
<evidence type="ECO:0000256" key="2">
    <source>
        <dbReference type="ARBA" id="ARBA00022603"/>
    </source>
</evidence>
<dbReference type="Pfam" id="PF05724">
    <property type="entry name" value="TPMT"/>
    <property type="match status" value="1"/>
</dbReference>
<keyword evidence="6" id="KW-1185">Reference proteome</keyword>
<reference evidence="5 6" key="1">
    <citation type="journal article" date="2024" name="bioRxiv">
        <title>Comparative genomics of Cryptococcus and Kwoniella reveals pathogenesis evolution and contrasting karyotype dynamics via intercentromeric recombination or chromosome fusion.</title>
        <authorList>
            <person name="Coelho M.A."/>
            <person name="David-Palma M."/>
            <person name="Shea T."/>
            <person name="Bowers K."/>
            <person name="McGinley-Smith S."/>
            <person name="Mohammad A.W."/>
            <person name="Gnirke A."/>
            <person name="Yurkov A.M."/>
            <person name="Nowrousian M."/>
            <person name="Sun S."/>
            <person name="Cuomo C.A."/>
            <person name="Heitman J."/>
        </authorList>
    </citation>
    <scope>NUCLEOTIDE SEQUENCE [LARGE SCALE GENOMIC DNA]</scope>
    <source>
        <strain evidence="5 6">CBS 13917</strain>
    </source>
</reference>
<evidence type="ECO:0000256" key="3">
    <source>
        <dbReference type="ARBA" id="ARBA00022679"/>
    </source>
</evidence>
<dbReference type="AlphaFoldDB" id="A0AAW0YJA5"/>
<keyword evidence="1" id="KW-0597">Phosphoprotein</keyword>